<evidence type="ECO:0000256" key="11">
    <source>
        <dbReference type="SAM" id="Phobius"/>
    </source>
</evidence>
<evidence type="ECO:0000256" key="4">
    <source>
        <dbReference type="ARBA" id="ARBA00022475"/>
    </source>
</evidence>
<keyword evidence="9 11" id="KW-0472">Membrane</keyword>
<dbReference type="GO" id="GO:0038024">
    <property type="term" value="F:cargo receptor activity"/>
    <property type="evidence" value="ECO:0007669"/>
    <property type="project" value="EnsemblMetazoa"/>
</dbReference>
<reference evidence="12 13" key="1">
    <citation type="journal article" date="2007" name="Nature">
        <title>Evolution of genes and genomes on the Drosophila phylogeny.</title>
        <authorList>
            <consortium name="Drosophila 12 Genomes Consortium"/>
            <person name="Clark A.G."/>
            <person name="Eisen M.B."/>
            <person name="Smith D.R."/>
            <person name="Bergman C.M."/>
            <person name="Oliver B."/>
            <person name="Markow T.A."/>
            <person name="Kaufman T.C."/>
            <person name="Kellis M."/>
            <person name="Gelbart W."/>
            <person name="Iyer V.N."/>
            <person name="Pollard D.A."/>
            <person name="Sackton T.B."/>
            <person name="Larracuente A.M."/>
            <person name="Singh N.D."/>
            <person name="Abad J.P."/>
            <person name="Abt D.N."/>
            <person name="Adryan B."/>
            <person name="Aguade M."/>
            <person name="Akashi H."/>
            <person name="Anderson W.W."/>
            <person name="Aquadro C.F."/>
            <person name="Ardell D.H."/>
            <person name="Arguello R."/>
            <person name="Artieri C.G."/>
            <person name="Barbash D.A."/>
            <person name="Barker D."/>
            <person name="Barsanti P."/>
            <person name="Batterham P."/>
            <person name="Batzoglou S."/>
            <person name="Begun D."/>
            <person name="Bhutkar A."/>
            <person name="Blanco E."/>
            <person name="Bosak S.A."/>
            <person name="Bradley R.K."/>
            <person name="Brand A.D."/>
            <person name="Brent M.R."/>
            <person name="Brooks A.N."/>
            <person name="Brown R.H."/>
            <person name="Butlin R.K."/>
            <person name="Caggese C."/>
            <person name="Calvi B.R."/>
            <person name="Bernardo de Carvalho A."/>
            <person name="Caspi A."/>
            <person name="Castrezana S."/>
            <person name="Celniker S.E."/>
            <person name="Chang J.L."/>
            <person name="Chapple C."/>
            <person name="Chatterji S."/>
            <person name="Chinwalla A."/>
            <person name="Civetta A."/>
            <person name="Clifton S.W."/>
            <person name="Comeron J.M."/>
            <person name="Costello J.C."/>
            <person name="Coyne J.A."/>
            <person name="Daub J."/>
            <person name="David R.G."/>
            <person name="Delcher A.L."/>
            <person name="Delehaunty K."/>
            <person name="Do C.B."/>
            <person name="Ebling H."/>
            <person name="Edwards K."/>
            <person name="Eickbush T."/>
            <person name="Evans J.D."/>
            <person name="Filipski A."/>
            <person name="Findeiss S."/>
            <person name="Freyhult E."/>
            <person name="Fulton L."/>
            <person name="Fulton R."/>
            <person name="Garcia A.C."/>
            <person name="Gardiner A."/>
            <person name="Garfield D.A."/>
            <person name="Garvin B.E."/>
            <person name="Gibson G."/>
            <person name="Gilbert D."/>
            <person name="Gnerre S."/>
            <person name="Godfrey J."/>
            <person name="Good R."/>
            <person name="Gotea V."/>
            <person name="Gravely B."/>
            <person name="Greenberg A.J."/>
            <person name="Griffiths-Jones S."/>
            <person name="Gross S."/>
            <person name="Guigo R."/>
            <person name="Gustafson E.A."/>
            <person name="Haerty W."/>
            <person name="Hahn M.W."/>
            <person name="Halligan D.L."/>
            <person name="Halpern A.L."/>
            <person name="Halter G.M."/>
            <person name="Han M.V."/>
            <person name="Heger A."/>
            <person name="Hillier L."/>
            <person name="Hinrichs A.S."/>
            <person name="Holmes I."/>
            <person name="Hoskins R.A."/>
            <person name="Hubisz M.J."/>
            <person name="Hultmark D."/>
            <person name="Huntley M.A."/>
            <person name="Jaffe D.B."/>
            <person name="Jagadeeshan S."/>
            <person name="Jeck W.R."/>
            <person name="Johnson J."/>
            <person name="Jones C.D."/>
            <person name="Jordan W.C."/>
            <person name="Karpen G.H."/>
            <person name="Kataoka E."/>
            <person name="Keightley P.D."/>
            <person name="Kheradpour P."/>
            <person name="Kirkness E.F."/>
            <person name="Koerich L.B."/>
            <person name="Kristiansen K."/>
            <person name="Kudrna D."/>
            <person name="Kulathinal R.J."/>
            <person name="Kumar S."/>
            <person name="Kwok R."/>
            <person name="Lander E."/>
            <person name="Langley C.H."/>
            <person name="Lapoint R."/>
            <person name="Lazzaro B.P."/>
            <person name="Lee S.J."/>
            <person name="Levesque L."/>
            <person name="Li R."/>
            <person name="Lin C.F."/>
            <person name="Lin M.F."/>
            <person name="Lindblad-Toh K."/>
            <person name="Llopart A."/>
            <person name="Long M."/>
            <person name="Low L."/>
            <person name="Lozovsky E."/>
            <person name="Lu J."/>
            <person name="Luo M."/>
            <person name="Machado C.A."/>
            <person name="Makalowski W."/>
            <person name="Marzo M."/>
            <person name="Matsuda M."/>
            <person name="Matzkin L."/>
            <person name="McAllister B."/>
            <person name="McBride C.S."/>
            <person name="McKernan B."/>
            <person name="McKernan K."/>
            <person name="Mendez-Lago M."/>
            <person name="Minx P."/>
            <person name="Mollenhauer M.U."/>
            <person name="Montooth K."/>
            <person name="Mount S.M."/>
            <person name="Mu X."/>
            <person name="Myers E."/>
            <person name="Negre B."/>
            <person name="Newfeld S."/>
            <person name="Nielsen R."/>
            <person name="Noor M.A."/>
            <person name="O'Grady P."/>
            <person name="Pachter L."/>
            <person name="Papaceit M."/>
            <person name="Parisi M.J."/>
            <person name="Parisi M."/>
            <person name="Parts L."/>
            <person name="Pedersen J.S."/>
            <person name="Pesole G."/>
            <person name="Phillippy A.M."/>
            <person name="Ponting C.P."/>
            <person name="Pop M."/>
            <person name="Porcelli D."/>
            <person name="Powell J.R."/>
            <person name="Prohaska S."/>
            <person name="Pruitt K."/>
            <person name="Puig M."/>
            <person name="Quesneville H."/>
            <person name="Ram K.R."/>
            <person name="Rand D."/>
            <person name="Rasmussen M.D."/>
            <person name="Reed L.K."/>
            <person name="Reenan R."/>
            <person name="Reily A."/>
            <person name="Remington K.A."/>
            <person name="Rieger T.T."/>
            <person name="Ritchie M.G."/>
            <person name="Robin C."/>
            <person name="Rogers Y.H."/>
            <person name="Rohde C."/>
            <person name="Rozas J."/>
            <person name="Rubenfield M.J."/>
            <person name="Ruiz A."/>
            <person name="Russo S."/>
            <person name="Salzberg S.L."/>
            <person name="Sanchez-Gracia A."/>
            <person name="Saranga D.J."/>
            <person name="Sato H."/>
            <person name="Schaeffer S.W."/>
            <person name="Schatz M.C."/>
            <person name="Schlenke T."/>
            <person name="Schwartz R."/>
            <person name="Segarra C."/>
            <person name="Singh R.S."/>
            <person name="Sirot L."/>
            <person name="Sirota M."/>
            <person name="Sisneros N.B."/>
            <person name="Smith C.D."/>
            <person name="Smith T.F."/>
            <person name="Spieth J."/>
            <person name="Stage D.E."/>
            <person name="Stark A."/>
            <person name="Stephan W."/>
            <person name="Strausberg R.L."/>
            <person name="Strempel S."/>
            <person name="Sturgill D."/>
            <person name="Sutton G."/>
            <person name="Sutton G.G."/>
            <person name="Tao W."/>
            <person name="Teichmann S."/>
            <person name="Tobari Y.N."/>
            <person name="Tomimura Y."/>
            <person name="Tsolas J.M."/>
            <person name="Valente V.L."/>
            <person name="Venter E."/>
            <person name="Venter J.C."/>
            <person name="Vicario S."/>
            <person name="Vieira F.G."/>
            <person name="Vilella A.J."/>
            <person name="Villasante A."/>
            <person name="Walenz B."/>
            <person name="Wang J."/>
            <person name="Wasserman M."/>
            <person name="Watts T."/>
            <person name="Wilson D."/>
            <person name="Wilson R.K."/>
            <person name="Wing R.A."/>
            <person name="Wolfner M.F."/>
            <person name="Wong A."/>
            <person name="Wong G.K."/>
            <person name="Wu C.I."/>
            <person name="Wu G."/>
            <person name="Yamamoto D."/>
            <person name="Yang H.P."/>
            <person name="Yang S.P."/>
            <person name="Yorke J.A."/>
            <person name="Yoshida K."/>
            <person name="Zdobnov E."/>
            <person name="Zhang P."/>
            <person name="Zhang Y."/>
            <person name="Zimin A.V."/>
            <person name="Baldwin J."/>
            <person name="Abdouelleil A."/>
            <person name="Abdulkadir J."/>
            <person name="Abebe A."/>
            <person name="Abera B."/>
            <person name="Abreu J."/>
            <person name="Acer S.C."/>
            <person name="Aftuck L."/>
            <person name="Alexander A."/>
            <person name="An P."/>
            <person name="Anderson E."/>
            <person name="Anderson S."/>
            <person name="Arachi H."/>
            <person name="Azer M."/>
            <person name="Bachantsang P."/>
            <person name="Barry A."/>
            <person name="Bayul T."/>
            <person name="Berlin A."/>
            <person name="Bessette D."/>
            <person name="Bloom T."/>
            <person name="Blye J."/>
            <person name="Boguslavskiy L."/>
            <person name="Bonnet C."/>
            <person name="Boukhgalter B."/>
            <person name="Bourzgui I."/>
            <person name="Brown A."/>
            <person name="Cahill P."/>
            <person name="Channer S."/>
            <person name="Cheshatsang Y."/>
            <person name="Chuda L."/>
            <person name="Citroen M."/>
            <person name="Collymore A."/>
            <person name="Cooke P."/>
            <person name="Costello M."/>
            <person name="D'Aco K."/>
            <person name="Daza R."/>
            <person name="De Haan G."/>
            <person name="DeGray S."/>
            <person name="DeMaso C."/>
            <person name="Dhargay N."/>
            <person name="Dooley K."/>
            <person name="Dooley E."/>
            <person name="Doricent M."/>
            <person name="Dorje P."/>
            <person name="Dorjee K."/>
            <person name="Dupes A."/>
            <person name="Elong R."/>
            <person name="Falk J."/>
            <person name="Farina A."/>
            <person name="Faro S."/>
            <person name="Ferguson D."/>
            <person name="Fisher S."/>
            <person name="Foley C.D."/>
            <person name="Franke A."/>
            <person name="Friedrich D."/>
            <person name="Gadbois L."/>
            <person name="Gearin G."/>
            <person name="Gearin C.R."/>
            <person name="Giannoukos G."/>
            <person name="Goode T."/>
            <person name="Graham J."/>
            <person name="Grandbois E."/>
            <person name="Grewal S."/>
            <person name="Gyaltsen K."/>
            <person name="Hafez N."/>
            <person name="Hagos B."/>
            <person name="Hall J."/>
            <person name="Henson C."/>
            <person name="Hollinger A."/>
            <person name="Honan T."/>
            <person name="Huard M.D."/>
            <person name="Hughes L."/>
            <person name="Hurhula B."/>
            <person name="Husby M.E."/>
            <person name="Kamat A."/>
            <person name="Kanga B."/>
            <person name="Kashin S."/>
            <person name="Khazanovich D."/>
            <person name="Kisner P."/>
            <person name="Lance K."/>
            <person name="Lara M."/>
            <person name="Lee W."/>
            <person name="Lennon N."/>
            <person name="Letendre F."/>
            <person name="LeVine R."/>
            <person name="Lipovsky A."/>
            <person name="Liu X."/>
            <person name="Liu J."/>
            <person name="Liu S."/>
            <person name="Lokyitsang T."/>
            <person name="Lokyitsang Y."/>
            <person name="Lubonja R."/>
            <person name="Lui A."/>
            <person name="MacDonald P."/>
            <person name="Magnisalis V."/>
            <person name="Maru K."/>
            <person name="Matthews C."/>
            <person name="McCusker W."/>
            <person name="McDonough S."/>
            <person name="Mehta T."/>
            <person name="Meldrim J."/>
            <person name="Meneus L."/>
            <person name="Mihai O."/>
            <person name="Mihalev A."/>
            <person name="Mihova T."/>
            <person name="Mittelman R."/>
            <person name="Mlenga V."/>
            <person name="Montmayeur A."/>
            <person name="Mulrain L."/>
            <person name="Navidi A."/>
            <person name="Naylor J."/>
            <person name="Negash T."/>
            <person name="Nguyen T."/>
            <person name="Nguyen N."/>
            <person name="Nicol R."/>
            <person name="Norbu C."/>
            <person name="Norbu N."/>
            <person name="Novod N."/>
            <person name="O'Neill B."/>
            <person name="Osman S."/>
            <person name="Markiewicz E."/>
            <person name="Oyono O.L."/>
            <person name="Patti C."/>
            <person name="Phunkhang P."/>
            <person name="Pierre F."/>
            <person name="Priest M."/>
            <person name="Raghuraman S."/>
            <person name="Rege F."/>
            <person name="Reyes R."/>
            <person name="Rise C."/>
            <person name="Rogov P."/>
            <person name="Ross K."/>
            <person name="Ryan E."/>
            <person name="Settipalli S."/>
            <person name="Shea T."/>
            <person name="Sherpa N."/>
            <person name="Shi L."/>
            <person name="Shih D."/>
            <person name="Sparrow T."/>
            <person name="Spaulding J."/>
            <person name="Stalker J."/>
            <person name="Stange-Thomann N."/>
            <person name="Stavropoulos S."/>
            <person name="Stone C."/>
            <person name="Strader C."/>
            <person name="Tesfaye S."/>
            <person name="Thomson T."/>
            <person name="Thoulutsang Y."/>
            <person name="Thoulutsang D."/>
            <person name="Topham K."/>
            <person name="Topping I."/>
            <person name="Tsamla T."/>
            <person name="Vassiliev H."/>
            <person name="Vo A."/>
            <person name="Wangchuk T."/>
            <person name="Wangdi T."/>
            <person name="Weiand M."/>
            <person name="Wilkinson J."/>
            <person name="Wilson A."/>
            <person name="Yadav S."/>
            <person name="Young G."/>
            <person name="Yu Q."/>
            <person name="Zembek L."/>
            <person name="Zhong D."/>
            <person name="Zimmer A."/>
            <person name="Zwirko Z."/>
            <person name="Jaffe D.B."/>
            <person name="Alvarez P."/>
            <person name="Brockman W."/>
            <person name="Butler J."/>
            <person name="Chin C."/>
            <person name="Gnerre S."/>
            <person name="Grabherr M."/>
            <person name="Kleber M."/>
            <person name="Mauceli E."/>
            <person name="MacCallum I."/>
        </authorList>
    </citation>
    <scope>NUCLEOTIDE SEQUENCE [LARGE SCALE GENOMIC DNA]</scope>
    <source>
        <strain evidence="13">MSH-3 / Tucson 14011-0111.49</strain>
    </source>
</reference>
<evidence type="ECO:0000313" key="12">
    <source>
        <dbReference type="EMBL" id="EDW36866.1"/>
    </source>
</evidence>
<feature type="transmembrane region" description="Helical" evidence="11">
    <location>
        <begin position="426"/>
        <end position="453"/>
    </location>
</feature>
<dbReference type="GO" id="GO:0043235">
    <property type="term" value="C:receptor complex"/>
    <property type="evidence" value="ECO:0007669"/>
    <property type="project" value="EnsemblMetazoa"/>
</dbReference>
<evidence type="ECO:0000256" key="2">
    <source>
        <dbReference type="ARBA" id="ARBA00021200"/>
    </source>
</evidence>
<evidence type="ECO:0000313" key="13">
    <source>
        <dbReference type="Proteomes" id="UP000008744"/>
    </source>
</evidence>
<dbReference type="EMBL" id="CH479184">
    <property type="protein sequence ID" value="EDW36866.1"/>
    <property type="molecule type" value="Genomic_DNA"/>
</dbReference>
<keyword evidence="3" id="KW-0813">Transport</keyword>
<organism evidence="13">
    <name type="scientific">Drosophila persimilis</name>
    <name type="common">Fruit fly</name>
    <dbReference type="NCBI Taxonomy" id="7234"/>
    <lineage>
        <taxon>Eukaryota</taxon>
        <taxon>Metazoa</taxon>
        <taxon>Ecdysozoa</taxon>
        <taxon>Arthropoda</taxon>
        <taxon>Hexapoda</taxon>
        <taxon>Insecta</taxon>
        <taxon>Pterygota</taxon>
        <taxon>Neoptera</taxon>
        <taxon>Endopterygota</taxon>
        <taxon>Diptera</taxon>
        <taxon>Brachycera</taxon>
        <taxon>Muscomorpha</taxon>
        <taxon>Ephydroidea</taxon>
        <taxon>Drosophilidae</taxon>
        <taxon>Drosophila</taxon>
        <taxon>Sophophora</taxon>
    </lineage>
</organism>
<dbReference type="GO" id="GO:0097017">
    <property type="term" value="P:renal protein absorption"/>
    <property type="evidence" value="ECO:0007669"/>
    <property type="project" value="EnsemblMetazoa"/>
</dbReference>
<gene>
    <name evidence="12" type="primary">Dper\GL25825</name>
    <name evidence="12" type="ORF">Dper_GL25825</name>
</gene>
<dbReference type="AlphaFoldDB" id="B4GJQ0"/>
<keyword evidence="5 11" id="KW-0812">Transmembrane</keyword>
<dbReference type="OrthoDB" id="1898221at2759"/>
<dbReference type="STRING" id="7234.B4GJQ0"/>
<keyword evidence="13" id="KW-1185">Reference proteome</keyword>
<dbReference type="PhylomeDB" id="B4GJQ0"/>
<dbReference type="GO" id="GO:0030139">
    <property type="term" value="C:endocytic vesicle"/>
    <property type="evidence" value="ECO:0007669"/>
    <property type="project" value="TreeGrafter"/>
</dbReference>
<dbReference type="PANTHER" id="PTHR14995">
    <property type="entry name" value="AMNIONLESS"/>
    <property type="match status" value="1"/>
</dbReference>
<keyword evidence="7" id="KW-0653">Protein transport</keyword>
<protein>
    <recommendedName>
        <fullName evidence="2">Protein amnionless</fullName>
    </recommendedName>
</protein>
<accession>B4GJQ0</accession>
<keyword evidence="8 11" id="KW-1133">Transmembrane helix</keyword>
<dbReference type="GO" id="GO:0072583">
    <property type="term" value="P:clathrin-dependent endocytosis"/>
    <property type="evidence" value="ECO:0007669"/>
    <property type="project" value="EnsemblMetazoa"/>
</dbReference>
<dbReference type="GO" id="GO:0097206">
    <property type="term" value="P:nephrocyte filtration"/>
    <property type="evidence" value="ECO:0007669"/>
    <property type="project" value="EnsemblMetazoa"/>
</dbReference>
<dbReference type="Proteomes" id="UP000008744">
    <property type="component" value="Unassembled WGS sequence"/>
</dbReference>
<dbReference type="InterPro" id="IPR026112">
    <property type="entry name" value="AMN"/>
</dbReference>
<dbReference type="GO" id="GO:0015031">
    <property type="term" value="P:protein transport"/>
    <property type="evidence" value="ECO:0007669"/>
    <property type="project" value="UniProtKB-KW"/>
</dbReference>
<evidence type="ECO:0000256" key="5">
    <source>
        <dbReference type="ARBA" id="ARBA00022692"/>
    </source>
</evidence>
<keyword evidence="6" id="KW-0732">Signal</keyword>
<evidence type="ECO:0000256" key="7">
    <source>
        <dbReference type="ARBA" id="ARBA00022927"/>
    </source>
</evidence>
<dbReference type="Pfam" id="PF14828">
    <property type="entry name" value="Amnionless"/>
    <property type="match status" value="1"/>
</dbReference>
<sequence>MTKVELYKSRLFVTIIHLCALGQFAYGLYYSHFEIQRSYKLKTTASRRLVPDSLPQKVKFLSYWSLLKIHSYGIMWWSVPLPIVGLILITGQVATATKWYSGGADFNSPSAWVDDYMPCPEDLVVFPKYFPAVLPLPEEISIDGIVFPRDGAILIAEESTITFGAPRNTKCDSDEKTAHLKPPKSSKWFDPHTWKWADISKSVSSPVPELERVPCDDEQVIVKGHAPLAFDLENVQHLRLGQLILAGSSISKFYLEQLLARDLGRFLFHNALDVQVEYYRGELCGCHKDFDRLIEPVCHNVQEQCEAPHCLSPVRPFGSCCLICGAVLTMPRQHCSEEDRKTLQNQLNSMITKQDLAAEIQLHVDYVSSEQYGSFLQAIVTDRGGYSERSVEFMQYLSEHRNQSTFLAKQSGLELKSSGRPHNPNVSFASVLLILFCMALVGVVSVIILAHFMPENPYLNRIPQWIHDPRRWRWRHLGVRLRRNPLFNRFENVVAGGGSIEDPRGGVVGVDRVTVMGYDPGNDEVRERSFDNPMFEQGAAQVASRAEASKESPQDQPDLMVAPKMETGDLDNCGVEEQELTEINLESSEGETDEEAQI</sequence>
<dbReference type="HOGENOM" id="CLU_539993_0_0_1"/>
<dbReference type="PANTHER" id="PTHR14995:SF2">
    <property type="entry name" value="PROTEIN AMNIONLESS"/>
    <property type="match status" value="1"/>
</dbReference>
<name>B4GJQ0_DROPE</name>
<dbReference type="GO" id="GO:0016324">
    <property type="term" value="C:apical plasma membrane"/>
    <property type="evidence" value="ECO:0007669"/>
    <property type="project" value="TreeGrafter"/>
</dbReference>
<dbReference type="OMA" id="RRWRWHH"/>
<evidence type="ECO:0000256" key="8">
    <source>
        <dbReference type="ARBA" id="ARBA00022989"/>
    </source>
</evidence>
<evidence type="ECO:0000256" key="1">
    <source>
        <dbReference type="ARBA" id="ARBA00004251"/>
    </source>
</evidence>
<evidence type="ECO:0000256" key="9">
    <source>
        <dbReference type="ARBA" id="ARBA00023136"/>
    </source>
</evidence>
<keyword evidence="4" id="KW-1003">Cell membrane</keyword>
<evidence type="ECO:0000256" key="6">
    <source>
        <dbReference type="ARBA" id="ARBA00022729"/>
    </source>
</evidence>
<dbReference type="SMR" id="B4GJQ0"/>
<comment type="subcellular location">
    <subcellularLocation>
        <location evidence="1">Cell membrane</location>
        <topology evidence="1">Single-pass type I membrane protein</topology>
    </subcellularLocation>
</comment>
<feature type="transmembrane region" description="Helical" evidence="11">
    <location>
        <begin position="69"/>
        <end position="89"/>
    </location>
</feature>
<dbReference type="eggNOG" id="ENOG502QUUQ">
    <property type="taxonomic scope" value="Eukaryota"/>
</dbReference>
<proteinExistence type="predicted"/>
<evidence type="ECO:0000256" key="3">
    <source>
        <dbReference type="ARBA" id="ARBA00022448"/>
    </source>
</evidence>
<evidence type="ECO:0000256" key="10">
    <source>
        <dbReference type="SAM" id="MobiDB-lite"/>
    </source>
</evidence>
<feature type="transmembrane region" description="Helical" evidence="11">
    <location>
        <begin position="12"/>
        <end position="31"/>
    </location>
</feature>
<feature type="region of interest" description="Disordered" evidence="10">
    <location>
        <begin position="542"/>
        <end position="570"/>
    </location>
</feature>